<dbReference type="Gene3D" id="2.60.40.200">
    <property type="entry name" value="Superoxide dismutase, copper/zinc binding domain"/>
    <property type="match status" value="1"/>
</dbReference>
<comment type="catalytic activity">
    <reaction evidence="2">
        <text>2 superoxide + 2 H(+) = H2O2 + O2</text>
        <dbReference type="Rhea" id="RHEA:20696"/>
        <dbReference type="ChEBI" id="CHEBI:15378"/>
        <dbReference type="ChEBI" id="CHEBI:15379"/>
        <dbReference type="ChEBI" id="CHEBI:16240"/>
        <dbReference type="ChEBI" id="CHEBI:18421"/>
        <dbReference type="EC" id="1.15.1.1"/>
    </reaction>
</comment>
<reference evidence="7" key="1">
    <citation type="journal article" date="2019" name="Int. J. Syst. Evol. Microbiol.">
        <title>The Global Catalogue of Microorganisms (GCM) 10K type strain sequencing project: providing services to taxonomists for standard genome sequencing and annotation.</title>
        <authorList>
            <consortium name="The Broad Institute Genomics Platform"/>
            <consortium name="The Broad Institute Genome Sequencing Center for Infectious Disease"/>
            <person name="Wu L."/>
            <person name="Ma J."/>
        </authorList>
    </citation>
    <scope>NUCLEOTIDE SEQUENCE [LARGE SCALE GENOMIC DNA]</scope>
    <source>
        <strain evidence="7">JCM 16916</strain>
    </source>
</reference>
<sequence length="195" mass="19039">MTMHHRHHLLAIAAACVLAACSTTAEKSQPASTSTAEPAAATSTASSATVNLAPASGSLVSGKLNMMPMDDGVHITGQVGGLGAGQTHAIHVHETGDCSAADASSAGGHFNPTGNEHGRAGTPVHHAGDMDNIVANAEGVADINIHLAGVSLGGGAANDIAGRAVIVHAAPDDYTSQPAGNAGARVACGIITPAP</sequence>
<keyword evidence="2" id="KW-0560">Oxidoreductase</keyword>
<dbReference type="CDD" id="cd00305">
    <property type="entry name" value="Cu-Zn_Superoxide_Dismutase"/>
    <property type="match status" value="1"/>
</dbReference>
<evidence type="ECO:0000256" key="4">
    <source>
        <dbReference type="SAM" id="SignalP"/>
    </source>
</evidence>
<dbReference type="InterPro" id="IPR001424">
    <property type="entry name" value="SOD_Cu_Zn_dom"/>
</dbReference>
<comment type="cofactor">
    <cofactor evidence="2">
        <name>Cu cation</name>
        <dbReference type="ChEBI" id="CHEBI:23378"/>
    </cofactor>
    <text evidence="2">Binds 1 copper ion per subunit.</text>
</comment>
<proteinExistence type="inferred from homology"/>
<protein>
    <recommendedName>
        <fullName evidence="2">Superoxide dismutase [Cu-Zn]</fullName>
        <ecNumber evidence="2">1.15.1.1</ecNumber>
    </recommendedName>
</protein>
<keyword evidence="2" id="KW-0186">Copper</keyword>
<evidence type="ECO:0000313" key="6">
    <source>
        <dbReference type="EMBL" id="GAA3912058.1"/>
    </source>
</evidence>
<comment type="similarity">
    <text evidence="1 2">Belongs to the Cu-Zn superoxide dismutase family.</text>
</comment>
<comment type="cofactor">
    <cofactor evidence="2">
        <name>Zn(2+)</name>
        <dbReference type="ChEBI" id="CHEBI:29105"/>
    </cofactor>
    <text evidence="2">Binds 1 zinc ion per subunit.</text>
</comment>
<evidence type="ECO:0000313" key="7">
    <source>
        <dbReference type="Proteomes" id="UP001501727"/>
    </source>
</evidence>
<evidence type="ECO:0000256" key="3">
    <source>
        <dbReference type="SAM" id="MobiDB-lite"/>
    </source>
</evidence>
<dbReference type="PROSITE" id="PS00087">
    <property type="entry name" value="SOD_CU_ZN_1"/>
    <property type="match status" value="1"/>
</dbReference>
<name>A0ABP7M1V3_9GAMM</name>
<evidence type="ECO:0000256" key="2">
    <source>
        <dbReference type="RuleBase" id="RU000393"/>
    </source>
</evidence>
<dbReference type="InterPro" id="IPR036423">
    <property type="entry name" value="SOD-like_Cu/Zn_dom_sf"/>
</dbReference>
<dbReference type="EMBL" id="BAAAZU010000001">
    <property type="protein sequence ID" value="GAA3912058.1"/>
    <property type="molecule type" value="Genomic_DNA"/>
</dbReference>
<dbReference type="InterPro" id="IPR024134">
    <property type="entry name" value="SOD_Cu/Zn_/chaperone"/>
</dbReference>
<dbReference type="Proteomes" id="UP001501727">
    <property type="component" value="Unassembled WGS sequence"/>
</dbReference>
<dbReference type="Pfam" id="PF00080">
    <property type="entry name" value="Sod_Cu"/>
    <property type="match status" value="1"/>
</dbReference>
<gene>
    <name evidence="6" type="ORF">GCM10022229_00820</name>
</gene>
<dbReference type="PROSITE" id="PS51257">
    <property type="entry name" value="PROKAR_LIPOPROTEIN"/>
    <property type="match status" value="1"/>
</dbReference>
<evidence type="ECO:0000259" key="5">
    <source>
        <dbReference type="Pfam" id="PF00080"/>
    </source>
</evidence>
<feature type="region of interest" description="Disordered" evidence="3">
    <location>
        <begin position="28"/>
        <end position="48"/>
    </location>
</feature>
<feature type="signal peptide" evidence="4">
    <location>
        <begin position="1"/>
        <end position="25"/>
    </location>
</feature>
<keyword evidence="4" id="KW-0732">Signal</keyword>
<evidence type="ECO:0000256" key="1">
    <source>
        <dbReference type="ARBA" id="ARBA00010457"/>
    </source>
</evidence>
<keyword evidence="2" id="KW-0862">Zinc</keyword>
<dbReference type="EC" id="1.15.1.1" evidence="2"/>
<dbReference type="PROSITE" id="PS00332">
    <property type="entry name" value="SOD_CU_ZN_2"/>
    <property type="match status" value="1"/>
</dbReference>
<feature type="chain" id="PRO_5047400940" description="Superoxide dismutase [Cu-Zn]" evidence="4">
    <location>
        <begin position="26"/>
        <end position="195"/>
    </location>
</feature>
<dbReference type="InterPro" id="IPR018152">
    <property type="entry name" value="SOD_Cu/Zn_BS"/>
</dbReference>
<organism evidence="6 7">
    <name type="scientific">Luteimonas lutimaris</name>
    <dbReference type="NCBI Taxonomy" id="698645"/>
    <lineage>
        <taxon>Bacteria</taxon>
        <taxon>Pseudomonadati</taxon>
        <taxon>Pseudomonadota</taxon>
        <taxon>Gammaproteobacteria</taxon>
        <taxon>Lysobacterales</taxon>
        <taxon>Lysobacteraceae</taxon>
        <taxon>Luteimonas</taxon>
    </lineage>
</organism>
<keyword evidence="7" id="KW-1185">Reference proteome</keyword>
<dbReference type="PANTHER" id="PTHR10003">
    <property type="entry name" value="SUPEROXIDE DISMUTASE CU-ZN -RELATED"/>
    <property type="match status" value="1"/>
</dbReference>
<dbReference type="SUPFAM" id="SSF49329">
    <property type="entry name" value="Cu,Zn superoxide dismutase-like"/>
    <property type="match status" value="1"/>
</dbReference>
<feature type="region of interest" description="Disordered" evidence="3">
    <location>
        <begin position="100"/>
        <end position="120"/>
    </location>
</feature>
<accession>A0ABP7M1V3</accession>
<dbReference type="PRINTS" id="PR00068">
    <property type="entry name" value="CUZNDISMTASE"/>
</dbReference>
<comment type="function">
    <text evidence="2">Destroys radicals which are normally produced within the cells and which are toxic to biological systems.</text>
</comment>
<keyword evidence="2" id="KW-0479">Metal-binding</keyword>
<feature type="domain" description="Superoxide dismutase copper/zinc binding" evidence="5">
    <location>
        <begin position="61"/>
        <end position="191"/>
    </location>
</feature>
<comment type="caution">
    <text evidence="6">The sequence shown here is derived from an EMBL/GenBank/DDBJ whole genome shotgun (WGS) entry which is preliminary data.</text>
</comment>